<dbReference type="PANTHER" id="PTHR21581">
    <property type="entry name" value="D-ALANYL-D-ALANINE CARBOXYPEPTIDASE"/>
    <property type="match status" value="1"/>
</dbReference>
<gene>
    <name evidence="11" type="ORF">JR050_05975</name>
</gene>
<keyword evidence="8" id="KW-0812">Transmembrane</keyword>
<sequence>MKKATLILVITLLFHYVSPFSASAEDNVDLESVINSESVILIDADTGYTIYEKQSEKQMYPASITKLVTAIVALESADMNEIATVSENARHVEGTRVYLEEGENVPLEKLLLGMLINSGNDASVAIAEHIDGSVAQFAHRMNTFVREQIGIENTIFTNPHGLFDEHHYTTASDMAEITRYALKNETFLEMIGIETLEWDGESWDTTLINHHKLFSVMPFEGMLGGKNGYVQKAGQTLVTVAEREGVRLIAVTLNASGKNRSYKDTIALLDYGFDHYDPSLVPIEVNPEEQASEMKKVEKQVEPEDVETKEAAPLWIIPVILIVIAVGVMFLRIRKKNTFQRYHN</sequence>
<accession>A0ABS2DFH7</accession>
<dbReference type="EMBL" id="JAFELM010000020">
    <property type="protein sequence ID" value="MBM6617222.1"/>
    <property type="molecule type" value="Genomic_DNA"/>
</dbReference>
<dbReference type="PRINTS" id="PR00725">
    <property type="entry name" value="DADACBPTASE1"/>
</dbReference>
<evidence type="ECO:0000259" key="10">
    <source>
        <dbReference type="Pfam" id="PF00768"/>
    </source>
</evidence>
<keyword evidence="11" id="KW-0645">Protease</keyword>
<dbReference type="SUPFAM" id="SSF56601">
    <property type="entry name" value="beta-lactamase/transpeptidase-like"/>
    <property type="match status" value="1"/>
</dbReference>
<evidence type="ECO:0000256" key="3">
    <source>
        <dbReference type="ARBA" id="ARBA00022801"/>
    </source>
</evidence>
<evidence type="ECO:0000256" key="8">
    <source>
        <dbReference type="SAM" id="Phobius"/>
    </source>
</evidence>
<proteinExistence type="inferred from homology"/>
<name>A0ABS2DFH7_9BACI</name>
<keyword evidence="8" id="KW-1133">Transmembrane helix</keyword>
<evidence type="ECO:0000256" key="9">
    <source>
        <dbReference type="SAM" id="SignalP"/>
    </source>
</evidence>
<feature type="domain" description="Peptidase S11 D-alanyl-D-alanine carboxypeptidase A N-terminal" evidence="10">
    <location>
        <begin position="33"/>
        <end position="256"/>
    </location>
</feature>
<evidence type="ECO:0000256" key="6">
    <source>
        <dbReference type="ARBA" id="ARBA00023316"/>
    </source>
</evidence>
<protein>
    <submittedName>
        <fullName evidence="11">D-alanyl-D-alanine carboxypeptidase</fullName>
    </submittedName>
</protein>
<dbReference type="InterPro" id="IPR001967">
    <property type="entry name" value="Peptidase_S11_N"/>
</dbReference>
<comment type="caution">
    <text evidence="11">The sequence shown here is derived from an EMBL/GenBank/DDBJ whole genome shotgun (WGS) entry which is preliminary data.</text>
</comment>
<dbReference type="InterPro" id="IPR012338">
    <property type="entry name" value="Beta-lactam/transpept-like"/>
</dbReference>
<dbReference type="InterPro" id="IPR018044">
    <property type="entry name" value="Peptidase_S11"/>
</dbReference>
<comment type="similarity">
    <text evidence="1 7">Belongs to the peptidase S11 family.</text>
</comment>
<evidence type="ECO:0000256" key="2">
    <source>
        <dbReference type="ARBA" id="ARBA00022729"/>
    </source>
</evidence>
<feature type="chain" id="PRO_5046620727" evidence="9">
    <location>
        <begin position="25"/>
        <end position="344"/>
    </location>
</feature>
<dbReference type="Pfam" id="PF00768">
    <property type="entry name" value="Peptidase_S11"/>
    <property type="match status" value="1"/>
</dbReference>
<reference evidence="11 12" key="1">
    <citation type="submission" date="2021-02" db="EMBL/GenBank/DDBJ databases">
        <title>Bacillus sp. RD4P76, an endophyte from a halophyte.</title>
        <authorList>
            <person name="Sun J.-Q."/>
        </authorList>
    </citation>
    <scope>NUCLEOTIDE SEQUENCE [LARGE SCALE GENOMIC DNA]</scope>
    <source>
        <strain evidence="11 12">RD4P76</strain>
    </source>
</reference>
<evidence type="ECO:0000256" key="1">
    <source>
        <dbReference type="ARBA" id="ARBA00007164"/>
    </source>
</evidence>
<keyword evidence="8" id="KW-0472">Membrane</keyword>
<dbReference type="Proteomes" id="UP001518925">
    <property type="component" value="Unassembled WGS sequence"/>
</dbReference>
<dbReference type="Gene3D" id="3.40.710.10">
    <property type="entry name" value="DD-peptidase/beta-lactamase superfamily"/>
    <property type="match status" value="1"/>
</dbReference>
<evidence type="ECO:0000313" key="12">
    <source>
        <dbReference type="Proteomes" id="UP001518925"/>
    </source>
</evidence>
<keyword evidence="12" id="KW-1185">Reference proteome</keyword>
<keyword evidence="4" id="KW-0133">Cell shape</keyword>
<evidence type="ECO:0000256" key="5">
    <source>
        <dbReference type="ARBA" id="ARBA00022984"/>
    </source>
</evidence>
<organism evidence="11 12">
    <name type="scientific">Bacillus suaedaesalsae</name>
    <dbReference type="NCBI Taxonomy" id="2810349"/>
    <lineage>
        <taxon>Bacteria</taxon>
        <taxon>Bacillati</taxon>
        <taxon>Bacillota</taxon>
        <taxon>Bacilli</taxon>
        <taxon>Bacillales</taxon>
        <taxon>Bacillaceae</taxon>
        <taxon>Bacillus</taxon>
    </lineage>
</organism>
<evidence type="ECO:0000256" key="4">
    <source>
        <dbReference type="ARBA" id="ARBA00022960"/>
    </source>
</evidence>
<dbReference type="PANTHER" id="PTHR21581:SF33">
    <property type="entry name" value="D-ALANYL-D-ALANINE CARBOXYPEPTIDASE DACB"/>
    <property type="match status" value="1"/>
</dbReference>
<evidence type="ECO:0000256" key="7">
    <source>
        <dbReference type="RuleBase" id="RU004016"/>
    </source>
</evidence>
<keyword evidence="2 9" id="KW-0732">Signal</keyword>
<keyword evidence="6" id="KW-0961">Cell wall biogenesis/degradation</keyword>
<keyword evidence="5" id="KW-0573">Peptidoglycan synthesis</keyword>
<keyword evidence="3" id="KW-0378">Hydrolase</keyword>
<keyword evidence="11" id="KW-0121">Carboxypeptidase</keyword>
<feature type="transmembrane region" description="Helical" evidence="8">
    <location>
        <begin position="312"/>
        <end position="331"/>
    </location>
</feature>
<dbReference type="GO" id="GO:0004180">
    <property type="term" value="F:carboxypeptidase activity"/>
    <property type="evidence" value="ECO:0007669"/>
    <property type="project" value="UniProtKB-KW"/>
</dbReference>
<feature type="signal peptide" evidence="9">
    <location>
        <begin position="1"/>
        <end position="24"/>
    </location>
</feature>
<dbReference type="RefSeq" id="WP_204202605.1">
    <property type="nucleotide sequence ID" value="NZ_JAFELM010000020.1"/>
</dbReference>
<evidence type="ECO:0000313" key="11">
    <source>
        <dbReference type="EMBL" id="MBM6617222.1"/>
    </source>
</evidence>